<evidence type="ECO:0000313" key="1">
    <source>
        <dbReference type="EMBL" id="OCT52202.1"/>
    </source>
</evidence>
<organism evidence="1 2">
    <name type="scientific">Cladophialophora carrionii</name>
    <dbReference type="NCBI Taxonomy" id="86049"/>
    <lineage>
        <taxon>Eukaryota</taxon>
        <taxon>Fungi</taxon>
        <taxon>Dikarya</taxon>
        <taxon>Ascomycota</taxon>
        <taxon>Pezizomycotina</taxon>
        <taxon>Eurotiomycetes</taxon>
        <taxon>Chaetothyriomycetidae</taxon>
        <taxon>Chaetothyriales</taxon>
        <taxon>Herpotrichiellaceae</taxon>
        <taxon>Cladophialophora</taxon>
    </lineage>
</organism>
<dbReference type="VEuPathDB" id="FungiDB:CLCR_09290"/>
<keyword evidence="2" id="KW-1185">Reference proteome</keyword>
<name>A0A1C1CUN1_9EURO</name>
<dbReference type="EMBL" id="LGRB01000009">
    <property type="protein sequence ID" value="OCT52202.1"/>
    <property type="molecule type" value="Genomic_DNA"/>
</dbReference>
<dbReference type="AlphaFoldDB" id="A0A1C1CUN1"/>
<accession>A0A1C1CUN1</accession>
<evidence type="ECO:0000313" key="2">
    <source>
        <dbReference type="Proteomes" id="UP000094526"/>
    </source>
</evidence>
<sequence length="94" mass="10548">MDDVVDPAIGTTIVIPDTRRARLVCERRSDDSDIICCRPPPPPRCRAGGRGGGWNINRNTQINTPVNLNRAYANANAMNRVVVNNIVRPPRHWY</sequence>
<dbReference type="Proteomes" id="UP000094526">
    <property type="component" value="Unassembled WGS sequence"/>
</dbReference>
<proteinExistence type="predicted"/>
<comment type="caution">
    <text evidence="1">The sequence shown here is derived from an EMBL/GenBank/DDBJ whole genome shotgun (WGS) entry which is preliminary data.</text>
</comment>
<gene>
    <name evidence="1" type="ORF">CLCR_09290</name>
</gene>
<reference evidence="2" key="1">
    <citation type="submission" date="2015-07" db="EMBL/GenBank/DDBJ databases">
        <authorList>
            <person name="Teixeira M.M."/>
            <person name="Souza R.C."/>
            <person name="Almeida L.G."/>
            <person name="Vicente V.A."/>
            <person name="de Hoog S."/>
            <person name="Bocca A.L."/>
            <person name="de Almeida S.R."/>
            <person name="Vasconcelos A.T."/>
            <person name="Felipe M.S."/>
        </authorList>
    </citation>
    <scope>NUCLEOTIDE SEQUENCE [LARGE SCALE GENOMIC DNA]</scope>
    <source>
        <strain evidence="2">KSF</strain>
    </source>
</reference>
<protein>
    <submittedName>
        <fullName evidence="1">Uncharacterized protein</fullName>
    </submittedName>
</protein>